<proteinExistence type="predicted"/>
<comment type="caution">
    <text evidence="2">The sequence shown here is derived from an EMBL/GenBank/DDBJ whole genome shotgun (WGS) entry which is preliminary data.</text>
</comment>
<sequence>MRWSLEAVQRSGGGFPSMMVDYLSANKNQHKAICGMPGLPVYHVSKADTLQSDAHRVPSPSEVDHLPLQSNNDPAGVSQKKEIGNQEEEGFCVIYNKDFNPGKSLAEHLASQFASSVHGSADSEHDLAAMVHDFLENGSFGSDFPESSDGENGLPNGPKLLEALQALKYIASPCEKELLTVLTKLSLSIKEIDLVCQKPATDCKGGCIRRLLVKHLRLSGYDAAVCSAKWTNSGKVPGGEYEYIDVAFESNGGAADRLIVDTDFQSQFAIARPTHSYATAMKFLPVIFAGSSEKLEQVLQAMAEAAKLSLSQNAMPLPPWRTLDYMKAKWMSPYERRVVDTIGRINRGPGNSQWRERIRKKQCVEQLRHLKLCIAAETDKNLMSKPAPSDRNRAMYLAKTRRLSTGSPYFEKLKALAFEKPE</sequence>
<evidence type="ECO:0000313" key="2">
    <source>
        <dbReference type="EMBL" id="KAI5066264.1"/>
    </source>
</evidence>
<dbReference type="EMBL" id="JABFUD020000018">
    <property type="protein sequence ID" value="KAI5066264.1"/>
    <property type="molecule type" value="Genomic_DNA"/>
</dbReference>
<evidence type="ECO:0000256" key="1">
    <source>
        <dbReference type="SAM" id="MobiDB-lite"/>
    </source>
</evidence>
<dbReference type="Pfam" id="PF04720">
    <property type="entry name" value="PDDEXK_6"/>
    <property type="match status" value="1"/>
</dbReference>
<dbReference type="AlphaFoldDB" id="A0A9D4Z971"/>
<reference evidence="2" key="1">
    <citation type="submission" date="2021-01" db="EMBL/GenBank/DDBJ databases">
        <title>Adiantum capillus-veneris genome.</title>
        <authorList>
            <person name="Fang Y."/>
            <person name="Liao Q."/>
        </authorList>
    </citation>
    <scope>NUCLEOTIDE SEQUENCE</scope>
    <source>
        <strain evidence="2">H3</strain>
        <tissue evidence="2">Leaf</tissue>
    </source>
</reference>
<accession>A0A9D4Z971</accession>
<evidence type="ECO:0000313" key="3">
    <source>
        <dbReference type="Proteomes" id="UP000886520"/>
    </source>
</evidence>
<evidence type="ECO:0008006" key="4">
    <source>
        <dbReference type="Google" id="ProtNLM"/>
    </source>
</evidence>
<dbReference type="PANTHER" id="PTHR31579:SF39">
    <property type="entry name" value="OS01G0973600 PROTEIN"/>
    <property type="match status" value="1"/>
</dbReference>
<dbReference type="Proteomes" id="UP000886520">
    <property type="component" value="Chromosome 18"/>
</dbReference>
<organism evidence="2 3">
    <name type="scientific">Adiantum capillus-veneris</name>
    <name type="common">Maidenhair fern</name>
    <dbReference type="NCBI Taxonomy" id="13818"/>
    <lineage>
        <taxon>Eukaryota</taxon>
        <taxon>Viridiplantae</taxon>
        <taxon>Streptophyta</taxon>
        <taxon>Embryophyta</taxon>
        <taxon>Tracheophyta</taxon>
        <taxon>Polypodiopsida</taxon>
        <taxon>Polypodiidae</taxon>
        <taxon>Polypodiales</taxon>
        <taxon>Pteridineae</taxon>
        <taxon>Pteridaceae</taxon>
        <taxon>Vittarioideae</taxon>
        <taxon>Adiantum</taxon>
    </lineage>
</organism>
<dbReference type="NCBIfam" id="TIGR01615">
    <property type="entry name" value="A_thal_3542"/>
    <property type="match status" value="1"/>
</dbReference>
<feature type="region of interest" description="Disordered" evidence="1">
    <location>
        <begin position="52"/>
        <end position="78"/>
    </location>
</feature>
<protein>
    <recommendedName>
        <fullName evidence="4">Plant-specific domain TIGR01615 family protein</fullName>
    </recommendedName>
</protein>
<gene>
    <name evidence="2" type="ORF">GOP47_0018888</name>
</gene>
<dbReference type="PANTHER" id="PTHR31579">
    <property type="entry name" value="OS03G0796600 PROTEIN"/>
    <property type="match status" value="1"/>
</dbReference>
<dbReference type="OrthoDB" id="691424at2759"/>
<keyword evidence="3" id="KW-1185">Reference proteome</keyword>
<dbReference type="InterPro" id="IPR006502">
    <property type="entry name" value="PDDEXK-like"/>
</dbReference>
<name>A0A9D4Z971_ADICA</name>